<dbReference type="OrthoDB" id="3192267at2759"/>
<evidence type="ECO:0000313" key="3">
    <source>
        <dbReference type="Proteomes" id="UP000287166"/>
    </source>
</evidence>
<accession>A0A401G8A5</accession>
<reference evidence="2 3" key="1">
    <citation type="journal article" date="2018" name="Sci. Rep.">
        <title>Genome sequence of the cauliflower mushroom Sparassis crispa (Hanabiratake) and its association with beneficial usage.</title>
        <authorList>
            <person name="Kiyama R."/>
            <person name="Furutani Y."/>
            <person name="Kawaguchi K."/>
            <person name="Nakanishi T."/>
        </authorList>
    </citation>
    <scope>NUCLEOTIDE SEQUENCE [LARGE SCALE GENOMIC DNA]</scope>
</reference>
<dbReference type="AlphaFoldDB" id="A0A401G8A5"/>
<dbReference type="EMBL" id="BFAD01000001">
    <property type="protein sequence ID" value="GBE78394.1"/>
    <property type="molecule type" value="Genomic_DNA"/>
</dbReference>
<sequence length="156" mass="16827">MASDLPPFYVLQASGPALVHPAVEYHYADDDPRALLPRRPGEQLLVLDYRPPSAAPPSAQSLSPLLAVTALRVIPAPGAALADDARNPNLYIIHTTSPDDDHRADDDEDPSPQAVLARFKQRNAVLRRALDYSDASIHPKPLSAAPPCLSPPPHSR</sequence>
<feature type="region of interest" description="Disordered" evidence="1">
    <location>
        <begin position="92"/>
        <end position="112"/>
    </location>
</feature>
<comment type="caution">
    <text evidence="2">The sequence shown here is derived from an EMBL/GenBank/DDBJ whole genome shotgun (WGS) entry which is preliminary data.</text>
</comment>
<dbReference type="InParanoid" id="A0A401G8A5"/>
<gene>
    <name evidence="2" type="ORF">SCP_0112790</name>
</gene>
<feature type="region of interest" description="Disordered" evidence="1">
    <location>
        <begin position="136"/>
        <end position="156"/>
    </location>
</feature>
<evidence type="ECO:0000256" key="1">
    <source>
        <dbReference type="SAM" id="MobiDB-lite"/>
    </source>
</evidence>
<evidence type="ECO:0000313" key="2">
    <source>
        <dbReference type="EMBL" id="GBE78394.1"/>
    </source>
</evidence>
<keyword evidence="3" id="KW-1185">Reference proteome</keyword>
<protein>
    <submittedName>
        <fullName evidence="2">Uncharacterized protein</fullName>
    </submittedName>
</protein>
<dbReference type="Proteomes" id="UP000287166">
    <property type="component" value="Unassembled WGS sequence"/>
</dbReference>
<proteinExistence type="predicted"/>
<dbReference type="GeneID" id="38775311"/>
<dbReference type="RefSeq" id="XP_027609307.1">
    <property type="nucleotide sequence ID" value="XM_027753506.1"/>
</dbReference>
<organism evidence="2 3">
    <name type="scientific">Sparassis crispa</name>
    <dbReference type="NCBI Taxonomy" id="139825"/>
    <lineage>
        <taxon>Eukaryota</taxon>
        <taxon>Fungi</taxon>
        <taxon>Dikarya</taxon>
        <taxon>Basidiomycota</taxon>
        <taxon>Agaricomycotina</taxon>
        <taxon>Agaricomycetes</taxon>
        <taxon>Polyporales</taxon>
        <taxon>Sparassidaceae</taxon>
        <taxon>Sparassis</taxon>
    </lineage>
</organism>
<name>A0A401G8A5_9APHY</name>